<dbReference type="Proteomes" id="UP000231693">
    <property type="component" value="Unassembled WGS sequence"/>
</dbReference>
<feature type="region of interest" description="Disordered" evidence="1">
    <location>
        <begin position="57"/>
        <end position="91"/>
    </location>
</feature>
<feature type="transmembrane region" description="Helical" evidence="2">
    <location>
        <begin position="1146"/>
        <end position="1164"/>
    </location>
</feature>
<organism evidence="3 4">
    <name type="scientific">Sediminihabitans luteus</name>
    <dbReference type="NCBI Taxonomy" id="1138585"/>
    <lineage>
        <taxon>Bacteria</taxon>
        <taxon>Bacillati</taxon>
        <taxon>Actinomycetota</taxon>
        <taxon>Actinomycetes</taxon>
        <taxon>Micrococcales</taxon>
        <taxon>Cellulomonadaceae</taxon>
        <taxon>Sediminihabitans</taxon>
    </lineage>
</organism>
<feature type="transmembrane region" description="Helical" evidence="2">
    <location>
        <begin position="611"/>
        <end position="631"/>
    </location>
</feature>
<keyword evidence="2" id="KW-0812">Transmembrane</keyword>
<feature type="transmembrane region" description="Helical" evidence="2">
    <location>
        <begin position="756"/>
        <end position="774"/>
    </location>
</feature>
<dbReference type="OrthoDB" id="3264110at2"/>
<keyword evidence="2" id="KW-0472">Membrane</keyword>
<protein>
    <submittedName>
        <fullName evidence="3">Uncharacterized protein</fullName>
    </submittedName>
</protein>
<gene>
    <name evidence="3" type="ORF">CLV28_3048</name>
</gene>
<evidence type="ECO:0000256" key="2">
    <source>
        <dbReference type="SAM" id="Phobius"/>
    </source>
</evidence>
<proteinExistence type="predicted"/>
<feature type="transmembrane region" description="Helical" evidence="2">
    <location>
        <begin position="638"/>
        <end position="658"/>
    </location>
</feature>
<feature type="transmembrane region" description="Helical" evidence="2">
    <location>
        <begin position="483"/>
        <end position="502"/>
    </location>
</feature>
<feature type="transmembrane region" description="Helical" evidence="2">
    <location>
        <begin position="1454"/>
        <end position="1473"/>
    </location>
</feature>
<evidence type="ECO:0000313" key="3">
    <source>
        <dbReference type="EMBL" id="PJJ68632.1"/>
    </source>
</evidence>
<feature type="transmembrane region" description="Helical" evidence="2">
    <location>
        <begin position="586"/>
        <end position="605"/>
    </location>
</feature>
<feature type="transmembrane region" description="Helical" evidence="2">
    <location>
        <begin position="795"/>
        <end position="817"/>
    </location>
</feature>
<feature type="transmembrane region" description="Helical" evidence="2">
    <location>
        <begin position="732"/>
        <end position="750"/>
    </location>
</feature>
<feature type="transmembrane region" description="Helical" evidence="2">
    <location>
        <begin position="1210"/>
        <end position="1230"/>
    </location>
</feature>
<feature type="transmembrane region" description="Helical" evidence="2">
    <location>
        <begin position="1311"/>
        <end position="1330"/>
    </location>
</feature>
<keyword evidence="4" id="KW-1185">Reference proteome</keyword>
<feature type="transmembrane region" description="Helical" evidence="2">
    <location>
        <begin position="693"/>
        <end position="712"/>
    </location>
</feature>
<feature type="transmembrane region" description="Helical" evidence="2">
    <location>
        <begin position="1237"/>
        <end position="1257"/>
    </location>
</feature>
<feature type="transmembrane region" description="Helical" evidence="2">
    <location>
        <begin position="1336"/>
        <end position="1356"/>
    </location>
</feature>
<feature type="transmembrane region" description="Helical" evidence="2">
    <location>
        <begin position="1479"/>
        <end position="1500"/>
    </location>
</feature>
<feature type="transmembrane region" description="Helical" evidence="2">
    <location>
        <begin position="1285"/>
        <end position="1304"/>
    </location>
</feature>
<feature type="transmembrane region" description="Helical" evidence="2">
    <location>
        <begin position="514"/>
        <end position="532"/>
    </location>
</feature>
<name>A0A2M9CC10_9CELL</name>
<feature type="transmembrane region" description="Helical" evidence="2">
    <location>
        <begin position="1363"/>
        <end position="1383"/>
    </location>
</feature>
<evidence type="ECO:0000313" key="4">
    <source>
        <dbReference type="Proteomes" id="UP000231693"/>
    </source>
</evidence>
<feature type="transmembrane region" description="Helical" evidence="2">
    <location>
        <begin position="552"/>
        <end position="574"/>
    </location>
</feature>
<feature type="transmembrane region" description="Helical" evidence="2">
    <location>
        <begin position="1423"/>
        <end position="1442"/>
    </location>
</feature>
<feature type="transmembrane region" description="Helical" evidence="2">
    <location>
        <begin position="409"/>
        <end position="431"/>
    </location>
</feature>
<dbReference type="EMBL" id="PGFE01000007">
    <property type="protein sequence ID" value="PJJ68632.1"/>
    <property type="molecule type" value="Genomic_DNA"/>
</dbReference>
<feature type="compositionally biased region" description="Low complexity" evidence="1">
    <location>
        <begin position="57"/>
        <end position="88"/>
    </location>
</feature>
<comment type="caution">
    <text evidence="3">The sequence shown here is derived from an EMBL/GenBank/DDBJ whole genome shotgun (WGS) entry which is preliminary data.</text>
</comment>
<feature type="transmembrane region" description="Helical" evidence="2">
    <location>
        <begin position="1184"/>
        <end position="1204"/>
    </location>
</feature>
<feature type="transmembrane region" description="Helical" evidence="2">
    <location>
        <begin position="452"/>
        <end position="477"/>
    </location>
</feature>
<evidence type="ECO:0000256" key="1">
    <source>
        <dbReference type="SAM" id="MobiDB-lite"/>
    </source>
</evidence>
<keyword evidence="2" id="KW-1133">Transmembrane helix</keyword>
<dbReference type="RefSeq" id="WP_100424185.1">
    <property type="nucleotide sequence ID" value="NZ_BOOX01000011.1"/>
</dbReference>
<sequence length="1523" mass="154650">MTSPAAPTSPPAPRPRVGTSLPGFPRALVALLVGLLLALAVAPVGALLAAGQARAATAGPTTAGPTTAPTETSATGTPATGTPSTDAPTAEDFEVEPPTVLVGLGGLRWNDVSASTTPSLWRMIDQGSVASINVRTANPLTCPLDAWLTLSAGRRTQAVPEQTVEPSDDATDDVAAPATCLDVPQVTAPAQQPGPVTVPGWTALTRPAEEGILETETAVLPGELGESFATADACRTAVGPGAAVMLADATGHVDRYAADLAEVDDHQIASCGTLVVDLGDLPEAGPERMAALDSLDATLVRLRAALPPGSRVLVAGVTGAPLAQPDLQVVVDWTSGEDDARWSTSEGTRRPGLVQLADLTATIAADAGVETAQLDGHPLEDGEERRSDVSGTVENRRYVNVLTTTIPQLMPVLVTILGLALAGCVVGALWARRRAARHGAAVLPPGPGGRRLLVATTLVVASAPVGTPLAALSRWWVLPAPTFVLVLAICVATAAVAVASWLLSRVLPASPWRLATCVAGITWLVLVIDGLTGTTLQQGSLLGSSLAQGARFYGFNNMTFAIFAVAGLTLAAGLASSLARAGRRSWALVVIAAVGVVTTVIDGGPQFGADFGGILALVPGFAVLVLLVAGVRITWRRVAALALVTLLVVGTVAVLDWAGPGEPSHLGGFVQRIVDGEALSLVASKAAGAWSTVANPAGVVVLPLLVLAVWAVLRPERLRMTELAEAYRRWPLLRPLALALATTGVVGSVLNDSGIVVGGFVLVVAVAMLVPSLVDDATPAGPAGTPRVLPTTAPGVRSMTGTLVTLAGGLLVTMLLATLVAPGTGPTGAGTQVAPSDEQAAVPAGGDLVVVGTAGVRWDDVSTGLAPTIRSMLSEDAGAAGDSLPTGTAARCPEGGWLAISAGVLADATATSTDGVWDCPDLSVTGERVDQWDDLVALQDGSRYQAHLGRLGDQLDGVACTSAVGPGAAVALATSEGTVDRYTELADAFDGSTGSAFGCPVTVVDAGDATDPTTHAAAVAGIDAVVAKVLDAVPASTTVLVVDVANTPGEPPALGVTVLRPGVTHPDSPAYLTSAATRTDGVVRLLDVPATVLAATGTDAVAPLEDTPITYGSPRPPDAVTAADEIADLTALDVVRRSAYTSYVDLPFYAGIALALGCLLAGAWRRRRGLAPLVGRPRRAVEAAALVVAAVPTAAFLVSLTAWWRFDQAGIALLLSTLVMVAATAGLALLAPRRPVWAGPALLAGLTFAMLTLDALVGTPLNRASPLGSAPTYGARFYGFGNPTFSVYAVAAVIASAALAQWLVQRGRRRTAAVTVAALGLVAMYVDVGPTLGADLGGGLVLAPTFAVLVLAASGARVTLRRFVLVGAVGVLAVAAVGVLDWLRPPAERSHLGRFVGQVIDGEAWSTLLRKAGFALRSLLGGVPVWITLAVLVAVALVLFVPRLTPRWFARTEATWPLVRPAVLAIWVASVTGSLVNDFGIRIAMIALVPAVPLLLVAFLRGDDAASGPADAVSPGPGRDVSA</sequence>
<accession>A0A2M9CC10</accession>
<reference evidence="3 4" key="1">
    <citation type="submission" date="2017-11" db="EMBL/GenBank/DDBJ databases">
        <title>Genomic Encyclopedia of Archaeal and Bacterial Type Strains, Phase II (KMG-II): From Individual Species to Whole Genera.</title>
        <authorList>
            <person name="Goeker M."/>
        </authorList>
    </citation>
    <scope>NUCLEOTIDE SEQUENCE [LARGE SCALE GENOMIC DNA]</scope>
    <source>
        <strain evidence="3 4">DSM 25478</strain>
    </source>
</reference>